<accession>A0A0E9SWV8</accession>
<proteinExistence type="predicted"/>
<name>A0A0E9SWV8_ANGAN</name>
<reference evidence="1" key="2">
    <citation type="journal article" date="2015" name="Fish Shellfish Immunol.">
        <title>Early steps in the European eel (Anguilla anguilla)-Vibrio vulnificus interaction in the gills: Role of the RtxA13 toxin.</title>
        <authorList>
            <person name="Callol A."/>
            <person name="Pajuelo D."/>
            <person name="Ebbesson L."/>
            <person name="Teles M."/>
            <person name="MacKenzie S."/>
            <person name="Amaro C."/>
        </authorList>
    </citation>
    <scope>NUCLEOTIDE SEQUENCE</scope>
</reference>
<dbReference type="EMBL" id="GBXM01063544">
    <property type="protein sequence ID" value="JAH45033.1"/>
    <property type="molecule type" value="Transcribed_RNA"/>
</dbReference>
<organism evidence="1">
    <name type="scientific">Anguilla anguilla</name>
    <name type="common">European freshwater eel</name>
    <name type="synonym">Muraena anguilla</name>
    <dbReference type="NCBI Taxonomy" id="7936"/>
    <lineage>
        <taxon>Eukaryota</taxon>
        <taxon>Metazoa</taxon>
        <taxon>Chordata</taxon>
        <taxon>Craniata</taxon>
        <taxon>Vertebrata</taxon>
        <taxon>Euteleostomi</taxon>
        <taxon>Actinopterygii</taxon>
        <taxon>Neopterygii</taxon>
        <taxon>Teleostei</taxon>
        <taxon>Anguilliformes</taxon>
        <taxon>Anguillidae</taxon>
        <taxon>Anguilla</taxon>
    </lineage>
</organism>
<protein>
    <submittedName>
        <fullName evidence="1">Uncharacterized protein</fullName>
    </submittedName>
</protein>
<reference evidence="1" key="1">
    <citation type="submission" date="2014-11" db="EMBL/GenBank/DDBJ databases">
        <authorList>
            <person name="Amaro Gonzalez C."/>
        </authorList>
    </citation>
    <scope>NUCLEOTIDE SEQUENCE</scope>
</reference>
<evidence type="ECO:0000313" key="1">
    <source>
        <dbReference type="EMBL" id="JAH45033.1"/>
    </source>
</evidence>
<dbReference type="AlphaFoldDB" id="A0A0E9SWV8"/>
<sequence length="25" mass="2822">MLSECKTEGNLSRNCTISSSNRFLM</sequence>